<dbReference type="KEGG" id="mox:DAMO_2029"/>
<gene>
    <name evidence="2" type="ORF">DAMO_2029</name>
</gene>
<protein>
    <recommendedName>
        <fullName evidence="1">Transposase IS4-like domain-containing protein</fullName>
    </recommendedName>
</protein>
<dbReference type="EMBL" id="FP565575">
    <property type="protein sequence ID" value="CBE69079.1"/>
    <property type="molecule type" value="Genomic_DNA"/>
</dbReference>
<accession>D5MH48</accession>
<dbReference type="PANTHER" id="PTHR34614:SF2">
    <property type="entry name" value="TRANSPOSASE IS4-LIKE DOMAIN-CONTAINING PROTEIN"/>
    <property type="match status" value="1"/>
</dbReference>
<feature type="domain" description="Transposase IS4-like" evidence="1">
    <location>
        <begin position="18"/>
        <end position="246"/>
    </location>
</feature>
<evidence type="ECO:0000259" key="1">
    <source>
        <dbReference type="Pfam" id="PF01609"/>
    </source>
</evidence>
<dbReference type="HOGENOM" id="CLU_825601_0_0_0"/>
<name>D5MH48_METO1</name>
<reference evidence="2 3" key="1">
    <citation type="journal article" date="2010" name="Nature">
        <title>Nitrite-driven anaerobic methane oxidation by oxygenic bacteria.</title>
        <authorList>
            <person name="Ettwig K.F."/>
            <person name="Butler M.K."/>
            <person name="Le Paslier D."/>
            <person name="Pelletier E."/>
            <person name="Mangenot S."/>
            <person name="Kuypers M.M.M."/>
            <person name="Schreiber F."/>
            <person name="Dutilh B.E."/>
            <person name="Zedelius J."/>
            <person name="de Beer D."/>
            <person name="Gloerich J."/>
            <person name="Wessels H.J.C.T."/>
            <person name="van Allen T."/>
            <person name="Luesken F."/>
            <person name="Wu M."/>
            <person name="van de Pas-Schoonen K.T."/>
            <person name="Op den Camp H.J.M."/>
            <person name="Janssen-Megens E.M."/>
            <person name="Francoijs K-J."/>
            <person name="Stunnenberg H."/>
            <person name="Weissenbach J."/>
            <person name="Jetten M.S.M."/>
            <person name="Strous M."/>
        </authorList>
    </citation>
    <scope>NUCLEOTIDE SEQUENCE [LARGE SCALE GENOMIC DNA]</scope>
</reference>
<dbReference type="SUPFAM" id="SSF53098">
    <property type="entry name" value="Ribonuclease H-like"/>
    <property type="match status" value="1"/>
</dbReference>
<dbReference type="PATRIC" id="fig|671143.5.peg.1789"/>
<dbReference type="eggNOG" id="COG5421">
    <property type="taxonomic scope" value="Bacteria"/>
</dbReference>
<dbReference type="GO" id="GO:0006313">
    <property type="term" value="P:DNA transposition"/>
    <property type="evidence" value="ECO:0007669"/>
    <property type="project" value="InterPro"/>
</dbReference>
<dbReference type="InterPro" id="IPR002559">
    <property type="entry name" value="Transposase_11"/>
</dbReference>
<dbReference type="GO" id="GO:0003677">
    <property type="term" value="F:DNA binding"/>
    <property type="evidence" value="ECO:0007669"/>
    <property type="project" value="InterPro"/>
</dbReference>
<dbReference type="Proteomes" id="UP000006898">
    <property type="component" value="Chromosome"/>
</dbReference>
<evidence type="ECO:0000313" key="3">
    <source>
        <dbReference type="Proteomes" id="UP000006898"/>
    </source>
</evidence>
<dbReference type="InterPro" id="IPR012337">
    <property type="entry name" value="RNaseH-like_sf"/>
</dbReference>
<dbReference type="Pfam" id="PF01609">
    <property type="entry name" value="DDE_Tnp_1"/>
    <property type="match status" value="1"/>
</dbReference>
<dbReference type="NCBIfam" id="NF033559">
    <property type="entry name" value="transpos_IS1634"/>
    <property type="match status" value="1"/>
</dbReference>
<evidence type="ECO:0000313" key="2">
    <source>
        <dbReference type="EMBL" id="CBE69079.1"/>
    </source>
</evidence>
<dbReference type="GO" id="GO:0004803">
    <property type="term" value="F:transposase activity"/>
    <property type="evidence" value="ECO:0007669"/>
    <property type="project" value="InterPro"/>
</dbReference>
<dbReference type="AlphaFoldDB" id="D5MH48"/>
<dbReference type="STRING" id="671143.DAMO_2029"/>
<organism evidence="2 3">
    <name type="scientific">Methylomirabilis oxygeniifera</name>
    <dbReference type="NCBI Taxonomy" id="671143"/>
    <lineage>
        <taxon>Bacteria</taxon>
        <taxon>Candidatus Methylomirabilota</taxon>
        <taxon>Candidatus Methylomirabilia</taxon>
        <taxon>Candidatus Methylomirabilales</taxon>
        <taxon>Candidatus Methylomirabilaceae</taxon>
        <taxon>Candidatus Methylomirabilis</taxon>
    </lineage>
</organism>
<dbReference type="PANTHER" id="PTHR34614">
    <property type="match status" value="1"/>
</dbReference>
<dbReference type="InterPro" id="IPR047654">
    <property type="entry name" value="IS1634_transpos"/>
</dbReference>
<sequence length="336" mass="38527">MTTVEDIIDLMETKYGKARRVWVMDRGMVSEENLDTLRVRNAHYIVGTPKAMLRKFERELTEAGWEAVQPGVEVKLCASPDGSNETFVLCRSEGRQEKEQAILNRVMTRLEQGLNTLKERAEKSKRPERQTIERRIGRLLERNSRAASLFDVTVEERTGDETPKLRVTITKQEDHAGWAFQTSGHYLLRSNWEGRDPKAIWKLYIQLTQAEDAFRTTKSDLGLRPIFHQTTERTDAHILVCFLALAMWRTLQQGMECAGLGTAPRKLLEEMREIRSLDVVLPAKDRQIRLRTVSTAPQELKILLQRMNYPAASYGVSNARTKNLRGKPAGYQPSTE</sequence>
<proteinExistence type="predicted"/>